<dbReference type="GO" id="GO:0005737">
    <property type="term" value="C:cytoplasm"/>
    <property type="evidence" value="ECO:0007669"/>
    <property type="project" value="TreeGrafter"/>
</dbReference>
<dbReference type="GO" id="GO:0004864">
    <property type="term" value="F:protein phosphatase inhibitor activity"/>
    <property type="evidence" value="ECO:0007669"/>
    <property type="project" value="InterPro"/>
</dbReference>
<comment type="similarity">
    <text evidence="1">Belongs to the BetVI family.</text>
</comment>
<accession>A0AAV0NAW1</accession>
<sequence length="157" mass="16899">MGVTTATHEFKSSIPAPRMYKAIIQDSPTVFPNFMPQYKSEIVQGDGGVGSILQTCFADEGNQVKVVKHRVEAKDPASFYSKYTLIEGGALSDNVESVVNEVKIDTAGDGCVVKAINHYHTKGEADKALIETIGQQTLGVYKAVEDYLLANPTVCAA</sequence>
<dbReference type="FunFam" id="3.30.530.20:FF:000007">
    <property type="entry name" value="Major pollen allergen Bet v 1-A"/>
    <property type="match status" value="1"/>
</dbReference>
<dbReference type="GO" id="GO:0010427">
    <property type="term" value="F:abscisic acid binding"/>
    <property type="evidence" value="ECO:0007669"/>
    <property type="project" value="InterPro"/>
</dbReference>
<dbReference type="InterPro" id="IPR024949">
    <property type="entry name" value="Bet_v_I_allergen"/>
</dbReference>
<comment type="caution">
    <text evidence="5">The sequence shown here is derived from an EMBL/GenBank/DDBJ whole genome shotgun (WGS) entry which is preliminary data.</text>
</comment>
<evidence type="ECO:0000256" key="3">
    <source>
        <dbReference type="ARBA" id="ARBA00023265"/>
    </source>
</evidence>
<evidence type="ECO:0000259" key="4">
    <source>
        <dbReference type="Pfam" id="PF00407"/>
    </source>
</evidence>
<dbReference type="GO" id="GO:0005634">
    <property type="term" value="C:nucleus"/>
    <property type="evidence" value="ECO:0007669"/>
    <property type="project" value="TreeGrafter"/>
</dbReference>
<dbReference type="CDD" id="cd07816">
    <property type="entry name" value="Bet_v1-like"/>
    <property type="match status" value="1"/>
</dbReference>
<gene>
    <name evidence="5" type="ORF">LITE_LOCUS32466</name>
</gene>
<dbReference type="GO" id="GO:0009738">
    <property type="term" value="P:abscisic acid-activated signaling pathway"/>
    <property type="evidence" value="ECO:0007669"/>
    <property type="project" value="InterPro"/>
</dbReference>
<dbReference type="InterPro" id="IPR023393">
    <property type="entry name" value="START-like_dom_sf"/>
</dbReference>
<proteinExistence type="inferred from homology"/>
<dbReference type="InterPro" id="IPR000916">
    <property type="entry name" value="Bet_v_I/MLP"/>
</dbReference>
<name>A0AAV0NAW1_9ROSI</name>
<dbReference type="Gene3D" id="3.30.530.20">
    <property type="match status" value="1"/>
</dbReference>
<protein>
    <recommendedName>
        <fullName evidence="4">Bet v I/Major latex protein domain-containing protein</fullName>
    </recommendedName>
</protein>
<dbReference type="PRINTS" id="PR00634">
    <property type="entry name" value="BETALLERGEN"/>
</dbReference>
<evidence type="ECO:0000256" key="1">
    <source>
        <dbReference type="ARBA" id="ARBA00009744"/>
    </source>
</evidence>
<organism evidence="5 6">
    <name type="scientific">Linum tenue</name>
    <dbReference type="NCBI Taxonomy" id="586396"/>
    <lineage>
        <taxon>Eukaryota</taxon>
        <taxon>Viridiplantae</taxon>
        <taxon>Streptophyta</taxon>
        <taxon>Embryophyta</taxon>
        <taxon>Tracheophyta</taxon>
        <taxon>Spermatophyta</taxon>
        <taxon>Magnoliopsida</taxon>
        <taxon>eudicotyledons</taxon>
        <taxon>Gunneridae</taxon>
        <taxon>Pentapetalae</taxon>
        <taxon>rosids</taxon>
        <taxon>fabids</taxon>
        <taxon>Malpighiales</taxon>
        <taxon>Linaceae</taxon>
        <taxon>Linum</taxon>
    </lineage>
</organism>
<keyword evidence="3" id="KW-0568">Pathogenesis-related protein</keyword>
<dbReference type="GO" id="GO:0006952">
    <property type="term" value="P:defense response"/>
    <property type="evidence" value="ECO:0007669"/>
    <property type="project" value="UniProtKB-KW"/>
</dbReference>
<feature type="domain" description="Bet v I/Major latex protein" evidence="4">
    <location>
        <begin position="1"/>
        <end position="151"/>
    </location>
</feature>
<dbReference type="PANTHER" id="PTHR31213">
    <property type="entry name" value="OS08G0374000 PROTEIN-RELATED"/>
    <property type="match status" value="1"/>
</dbReference>
<dbReference type="AlphaFoldDB" id="A0AAV0NAW1"/>
<dbReference type="GO" id="GO:0038023">
    <property type="term" value="F:signaling receptor activity"/>
    <property type="evidence" value="ECO:0007669"/>
    <property type="project" value="InterPro"/>
</dbReference>
<evidence type="ECO:0000313" key="6">
    <source>
        <dbReference type="Proteomes" id="UP001154282"/>
    </source>
</evidence>
<keyword evidence="6" id="KW-1185">Reference proteome</keyword>
<reference evidence="5" key="1">
    <citation type="submission" date="2022-08" db="EMBL/GenBank/DDBJ databases">
        <authorList>
            <person name="Gutierrez-Valencia J."/>
        </authorList>
    </citation>
    <scope>NUCLEOTIDE SEQUENCE</scope>
</reference>
<dbReference type="PANTHER" id="PTHR31213:SF201">
    <property type="entry name" value="OS03G0300400 PROTEIN"/>
    <property type="match status" value="1"/>
</dbReference>
<dbReference type="Pfam" id="PF00407">
    <property type="entry name" value="Bet_v_1"/>
    <property type="match status" value="1"/>
</dbReference>
<evidence type="ECO:0000313" key="5">
    <source>
        <dbReference type="EMBL" id="CAI0455722.1"/>
    </source>
</evidence>
<dbReference type="Proteomes" id="UP001154282">
    <property type="component" value="Unassembled WGS sequence"/>
</dbReference>
<evidence type="ECO:0000256" key="2">
    <source>
        <dbReference type="ARBA" id="ARBA00022821"/>
    </source>
</evidence>
<dbReference type="EMBL" id="CAMGYJ010000008">
    <property type="protein sequence ID" value="CAI0455722.1"/>
    <property type="molecule type" value="Genomic_DNA"/>
</dbReference>
<keyword evidence="2" id="KW-0611">Plant defense</keyword>
<dbReference type="InterPro" id="IPR050279">
    <property type="entry name" value="Plant_def-hormone_signal"/>
</dbReference>
<dbReference type="SUPFAM" id="SSF55961">
    <property type="entry name" value="Bet v1-like"/>
    <property type="match status" value="1"/>
</dbReference>